<feature type="region of interest" description="Disordered" evidence="1">
    <location>
        <begin position="138"/>
        <end position="190"/>
    </location>
</feature>
<evidence type="ECO:0000256" key="1">
    <source>
        <dbReference type="SAM" id="MobiDB-lite"/>
    </source>
</evidence>
<accession>A0AAF3EB25</accession>
<feature type="region of interest" description="Disordered" evidence="1">
    <location>
        <begin position="42"/>
        <end position="69"/>
    </location>
</feature>
<feature type="compositionally biased region" description="Basic and acidic residues" evidence="1">
    <location>
        <begin position="1"/>
        <end position="16"/>
    </location>
</feature>
<evidence type="ECO:0000313" key="3">
    <source>
        <dbReference type="WBParaSite" id="MBELARI_LOCUS11124"/>
    </source>
</evidence>
<proteinExistence type="predicted"/>
<dbReference type="AlphaFoldDB" id="A0AAF3EB25"/>
<name>A0AAF3EB25_9BILA</name>
<evidence type="ECO:0000313" key="2">
    <source>
        <dbReference type="Proteomes" id="UP000887575"/>
    </source>
</evidence>
<dbReference type="Proteomes" id="UP000887575">
    <property type="component" value="Unassembled WGS sequence"/>
</dbReference>
<keyword evidence="2" id="KW-1185">Reference proteome</keyword>
<feature type="compositionally biased region" description="Polar residues" evidence="1">
    <location>
        <begin position="166"/>
        <end position="175"/>
    </location>
</feature>
<protein>
    <submittedName>
        <fullName evidence="3">Uncharacterized protein</fullName>
    </submittedName>
</protein>
<feature type="region of interest" description="Disordered" evidence="1">
    <location>
        <begin position="1"/>
        <end position="27"/>
    </location>
</feature>
<feature type="compositionally biased region" description="Basic and acidic residues" evidence="1">
    <location>
        <begin position="176"/>
        <end position="190"/>
    </location>
</feature>
<dbReference type="WBParaSite" id="MBELARI_LOCUS11124">
    <property type="protein sequence ID" value="MBELARI_LOCUS11124"/>
    <property type="gene ID" value="MBELARI_LOCUS11124"/>
</dbReference>
<sequence length="190" mass="21540">MFQEEKAILRSTERGPHKMPSLNFDSLDGKLDEKMKTFNLEEKGTKKYSAVESQEMPKEPSPPLSTLSTQPVNKKFESFQKVNQTSSTQSLNLHLGKKAEIAGEEVYRSNSEEKVGMGLYETANILCNLVDISHDSMLKRSPNINGPKGKKMVRQRTQGEMEKRPSQTGPFSSIKESTEQRKKIREEDSE</sequence>
<organism evidence="2 3">
    <name type="scientific">Mesorhabditis belari</name>
    <dbReference type="NCBI Taxonomy" id="2138241"/>
    <lineage>
        <taxon>Eukaryota</taxon>
        <taxon>Metazoa</taxon>
        <taxon>Ecdysozoa</taxon>
        <taxon>Nematoda</taxon>
        <taxon>Chromadorea</taxon>
        <taxon>Rhabditida</taxon>
        <taxon>Rhabditina</taxon>
        <taxon>Rhabditomorpha</taxon>
        <taxon>Rhabditoidea</taxon>
        <taxon>Rhabditidae</taxon>
        <taxon>Mesorhabditinae</taxon>
        <taxon>Mesorhabditis</taxon>
    </lineage>
</organism>
<reference evidence="3" key="1">
    <citation type="submission" date="2024-02" db="UniProtKB">
        <authorList>
            <consortium name="WormBaseParasite"/>
        </authorList>
    </citation>
    <scope>IDENTIFICATION</scope>
</reference>